<evidence type="ECO:0000313" key="1">
    <source>
        <dbReference type="EMBL" id="CRK88484.1"/>
    </source>
</evidence>
<dbReference type="Proteomes" id="UP000183832">
    <property type="component" value="Unassembled WGS sequence"/>
</dbReference>
<reference evidence="1 2" key="1">
    <citation type="submission" date="2015-04" db="EMBL/GenBank/DDBJ databases">
        <authorList>
            <person name="Syromyatnikov M.Y."/>
            <person name="Popov V.N."/>
        </authorList>
    </citation>
    <scope>NUCLEOTIDE SEQUENCE [LARGE SCALE GENOMIC DNA]</scope>
</reference>
<dbReference type="AlphaFoldDB" id="A0A1J1HM53"/>
<organism evidence="1 2">
    <name type="scientific">Clunio marinus</name>
    <dbReference type="NCBI Taxonomy" id="568069"/>
    <lineage>
        <taxon>Eukaryota</taxon>
        <taxon>Metazoa</taxon>
        <taxon>Ecdysozoa</taxon>
        <taxon>Arthropoda</taxon>
        <taxon>Hexapoda</taxon>
        <taxon>Insecta</taxon>
        <taxon>Pterygota</taxon>
        <taxon>Neoptera</taxon>
        <taxon>Endopterygota</taxon>
        <taxon>Diptera</taxon>
        <taxon>Nematocera</taxon>
        <taxon>Chironomoidea</taxon>
        <taxon>Chironomidae</taxon>
        <taxon>Clunio</taxon>
    </lineage>
</organism>
<accession>A0A1J1HM53</accession>
<name>A0A1J1HM53_9DIPT</name>
<gene>
    <name evidence="1" type="ORF">CLUMA_CG002305</name>
</gene>
<evidence type="ECO:0000313" key="2">
    <source>
        <dbReference type="Proteomes" id="UP000183832"/>
    </source>
</evidence>
<proteinExistence type="predicted"/>
<protein>
    <submittedName>
        <fullName evidence="1">CLUMA_CG002305, isoform A</fullName>
    </submittedName>
</protein>
<keyword evidence="2" id="KW-1185">Reference proteome</keyword>
<dbReference type="EMBL" id="CVRI01000008">
    <property type="protein sequence ID" value="CRK88484.1"/>
    <property type="molecule type" value="Genomic_DNA"/>
</dbReference>
<sequence>MDKKSFLFDVKKRKEIKLELWRICQEMSNDSGGRRMVRHIRQSEGKLCTVKLDNFSTVWQHNK</sequence>